<proteinExistence type="predicted"/>
<dbReference type="SUPFAM" id="SSF109854">
    <property type="entry name" value="DinB/YfiT-like putative metalloenzymes"/>
    <property type="match status" value="1"/>
</dbReference>
<dbReference type="EMBL" id="FMJE01000005">
    <property type="protein sequence ID" value="SCM82467.1"/>
    <property type="molecule type" value="Genomic_DNA"/>
</dbReference>
<dbReference type="Pfam" id="PF08020">
    <property type="entry name" value="DUF1706"/>
    <property type="match status" value="1"/>
</dbReference>
<dbReference type="RefSeq" id="WP_288185140.1">
    <property type="nucleotide sequence ID" value="NZ_LT608335.1"/>
</dbReference>
<dbReference type="PANTHER" id="PTHR40658:SF3">
    <property type="entry name" value="CLBS_DFSB FAMILY FOUR-HELIX BUNDLE PROTEIN"/>
    <property type="match status" value="1"/>
</dbReference>
<protein>
    <recommendedName>
        <fullName evidence="2">Cytoplasmic protein</fullName>
    </recommendedName>
</protein>
<evidence type="ECO:0000313" key="1">
    <source>
        <dbReference type="EMBL" id="SCM82467.1"/>
    </source>
</evidence>
<dbReference type="InterPro" id="IPR034660">
    <property type="entry name" value="DinB/YfiT-like"/>
</dbReference>
<dbReference type="PIRSF" id="PIRSF031551">
    <property type="entry name" value="DUF1706"/>
    <property type="match status" value="1"/>
</dbReference>
<name>A0A212LYE4_9FIRM</name>
<evidence type="ECO:0008006" key="2">
    <source>
        <dbReference type="Google" id="ProtNLM"/>
    </source>
</evidence>
<reference evidence="1" key="1">
    <citation type="submission" date="2016-08" db="EMBL/GenBank/DDBJ databases">
        <authorList>
            <person name="Seilhamer J.J."/>
        </authorList>
    </citation>
    <scope>NUCLEOTIDE SEQUENCE</scope>
    <source>
        <strain evidence="1">86</strain>
    </source>
</reference>
<gene>
    <name evidence="1" type="ORF">KL86SPO_50238</name>
</gene>
<dbReference type="Gene3D" id="1.20.120.450">
    <property type="entry name" value="dinb family like domain"/>
    <property type="match status" value="1"/>
</dbReference>
<sequence length="172" mass="20170">MQEYSSKNALIDEIKKTANLFIGEFEDVSDADKDTRYQEVDRTPQEIIAYQLGWMGLLRSWDSKEHEGKAVITPEPGYKWNQLGALYQSFYDKYRDKSLAQLQQLFVDAVDSLIEWLNDFSDEELFKPGGRKWAASTSSNWPVWKWVHINTVAPFKSFRTKIRKWKKIHAAK</sequence>
<accession>A0A212LYE4</accession>
<organism evidence="1">
    <name type="scientific">uncultured Sporomusa sp</name>
    <dbReference type="NCBI Taxonomy" id="307249"/>
    <lineage>
        <taxon>Bacteria</taxon>
        <taxon>Bacillati</taxon>
        <taxon>Bacillota</taxon>
        <taxon>Negativicutes</taxon>
        <taxon>Selenomonadales</taxon>
        <taxon>Sporomusaceae</taxon>
        <taxon>Sporomusa</taxon>
        <taxon>environmental samples</taxon>
    </lineage>
</organism>
<dbReference type="PANTHER" id="PTHR40658">
    <property type="match status" value="1"/>
</dbReference>
<dbReference type="InterPro" id="IPR012550">
    <property type="entry name" value="DUF1706"/>
</dbReference>
<dbReference type="AlphaFoldDB" id="A0A212LYE4"/>